<dbReference type="SMART" id="SM00448">
    <property type="entry name" value="REC"/>
    <property type="match status" value="1"/>
</dbReference>
<dbReference type="SUPFAM" id="SSF47384">
    <property type="entry name" value="Homodimeric domain of signal transducing histidine kinase"/>
    <property type="match status" value="1"/>
</dbReference>
<dbReference type="OrthoDB" id="9790669at2"/>
<comment type="caution">
    <text evidence="15">The sequence shown here is derived from an EMBL/GenBank/DDBJ whole genome shotgun (WGS) entry which is preliminary data.</text>
</comment>
<proteinExistence type="inferred from homology"/>
<evidence type="ECO:0000256" key="6">
    <source>
        <dbReference type="ARBA" id="ARBA00022777"/>
    </source>
</evidence>
<dbReference type="Pfam" id="PF00512">
    <property type="entry name" value="HisKA"/>
    <property type="match status" value="1"/>
</dbReference>
<dbReference type="PROSITE" id="PS50112">
    <property type="entry name" value="PAS"/>
    <property type="match status" value="1"/>
</dbReference>
<dbReference type="AlphaFoldDB" id="A0A1U7ILJ7"/>
<feature type="domain" description="PAS" evidence="13">
    <location>
        <begin position="239"/>
        <end position="309"/>
    </location>
</feature>
<dbReference type="SMART" id="SM00086">
    <property type="entry name" value="PAC"/>
    <property type="match status" value="1"/>
</dbReference>
<protein>
    <recommendedName>
        <fullName evidence="8">Circadian input-output histidine kinase CikA</fullName>
        <ecNumber evidence="3">2.7.13.3</ecNumber>
    </recommendedName>
</protein>
<dbReference type="EMBL" id="MRCE01000009">
    <property type="protein sequence ID" value="OKH38144.1"/>
    <property type="molecule type" value="Genomic_DNA"/>
</dbReference>
<evidence type="ECO:0000256" key="5">
    <source>
        <dbReference type="ARBA" id="ARBA00022679"/>
    </source>
</evidence>
<dbReference type="SMART" id="SM00091">
    <property type="entry name" value="PAS"/>
    <property type="match status" value="1"/>
</dbReference>
<dbReference type="SUPFAM" id="SSF55785">
    <property type="entry name" value="PYP-like sensor domain (PAS domain)"/>
    <property type="match status" value="1"/>
</dbReference>
<dbReference type="InterPro" id="IPR003018">
    <property type="entry name" value="GAF"/>
</dbReference>
<evidence type="ECO:0000313" key="16">
    <source>
        <dbReference type="Proteomes" id="UP000185860"/>
    </source>
</evidence>
<comment type="similarity">
    <text evidence="2">In the N-terminal section; belongs to the phytochrome family.</text>
</comment>
<organism evidence="15 16">
    <name type="scientific">[Phormidium ambiguum] IAM M-71</name>
    <dbReference type="NCBI Taxonomy" id="454136"/>
    <lineage>
        <taxon>Bacteria</taxon>
        <taxon>Bacillati</taxon>
        <taxon>Cyanobacteriota</taxon>
        <taxon>Cyanophyceae</taxon>
        <taxon>Oscillatoriophycideae</taxon>
        <taxon>Aerosakkonematales</taxon>
        <taxon>Aerosakkonemataceae</taxon>
        <taxon>Floridanema</taxon>
    </lineage>
</organism>
<dbReference type="InterPro" id="IPR035965">
    <property type="entry name" value="PAS-like_dom_sf"/>
</dbReference>
<evidence type="ECO:0000256" key="7">
    <source>
        <dbReference type="ARBA" id="ARBA00023012"/>
    </source>
</evidence>
<gene>
    <name evidence="15" type="ORF">NIES2119_11355</name>
</gene>
<dbReference type="Gene3D" id="1.10.287.130">
    <property type="match status" value="1"/>
</dbReference>
<evidence type="ECO:0000256" key="8">
    <source>
        <dbReference type="ARBA" id="ARBA00074306"/>
    </source>
</evidence>
<keyword evidence="5" id="KW-0808">Transferase</keyword>
<feature type="modified residue" description="4-aspartylphosphate" evidence="9">
    <location>
        <position position="864"/>
    </location>
</feature>
<evidence type="ECO:0000256" key="10">
    <source>
        <dbReference type="SAM" id="Phobius"/>
    </source>
</evidence>
<sequence length="938" mass="104866">MLESFNNPGCQILVNPILMFLLVVILLLLLYQYCYLWIADRKNINSSENKEEQKNPEIELSNRAKQQAAIAHLGDRAFSGIKLATLMDETVKLITEILAVEYCKVLELLPDEQALLLRAGIGWRSGFVGNAKVGTDLDSQSGYTLLTHEPVIVKDLRTETRFKGSPLLHEHDVISGISVIITGQNQPWGVLGAHSTQPRIFTEDDIHFFQAVANILAEAIARQQLLEKKQAARAKAEENEQYYRLLTEAIPQLVWTTKPDGFVDYFNNRWYEYTGLTIQESIGLEWLSVIHPDDREFCQLSWLQAIETGNTYQVEYRIRSQNGTYRWYLGRGLPVRDKDGQIVRWLGTCTDIEDQKQAQSERTELLKREQAAKNLVKRLQAVTDVVLNHLSLEELLKDSLQRISEVCHADTGAILLKDTQNNQLIVRAVNGLEAEIKSEFCIPLGEGFAGKIAQIRQSMIIEKDAFTQVFSPVLRERKVQSIMGAPLIVAGEMLGVIHVGTLDVHKFTSEDLHLLELVADRIALAIDRANIYEAQKKSLTQAQEANRIKDEFLAVVSHELRTPLNSILGWSQMLRNRKLNEGTVNKALETIERNAKQQVTLIDDLLDISRIIRGKIRLSIQPVNLAELIDEVIETIKPASEAKNIQLISILEPSVGLVVGDRSRLQQIVINLISNAVKFTPQKGKIEIKLAELIDDNLTKYAQIEVKDTGKGISADFLPFVFEGFRQEDGSITRSHGGLGLGLTIVQRLVELHGGTVQAYSEGKHKGAIFTVKLPLIKENEKVNYKGNNSETESIKISLSSNSLNIVSNSLVGLKIVVVDDDPDNCELVANVLTQYGALVKVAFSAREALKIIQTLKPDVLVSDLGMPEEDGYTLIRKVRELEANSGKTICEVAIALSAFARDEDRRKAIQAGFQMHVPKPVEPENLAKVVATLVKQS</sequence>
<dbReference type="SMART" id="SM00388">
    <property type="entry name" value="HisKA"/>
    <property type="match status" value="1"/>
</dbReference>
<dbReference type="RefSeq" id="WP_073593584.1">
    <property type="nucleotide sequence ID" value="NZ_MRCE01000009.1"/>
</dbReference>
<dbReference type="FunFam" id="1.10.287.130:FF:000001">
    <property type="entry name" value="Two-component sensor histidine kinase"/>
    <property type="match status" value="1"/>
</dbReference>
<reference evidence="15 16" key="1">
    <citation type="submission" date="2016-11" db="EMBL/GenBank/DDBJ databases">
        <title>Draft Genome Sequences of Nine Cyanobacterial Strains from Diverse Habitats.</title>
        <authorList>
            <person name="Zhu T."/>
            <person name="Hou S."/>
            <person name="Lu X."/>
            <person name="Hess W.R."/>
        </authorList>
    </citation>
    <scope>NUCLEOTIDE SEQUENCE [LARGE SCALE GENOMIC DNA]</scope>
    <source>
        <strain evidence="15 16">IAM M-71</strain>
    </source>
</reference>
<evidence type="ECO:0000256" key="9">
    <source>
        <dbReference type="PROSITE-ProRule" id="PRU00169"/>
    </source>
</evidence>
<dbReference type="Pfam" id="PF02518">
    <property type="entry name" value="HATPase_c"/>
    <property type="match status" value="1"/>
</dbReference>
<dbReference type="SUPFAM" id="SSF52172">
    <property type="entry name" value="CheY-like"/>
    <property type="match status" value="1"/>
</dbReference>
<dbReference type="InterPro" id="IPR003661">
    <property type="entry name" value="HisK_dim/P_dom"/>
</dbReference>
<dbReference type="InterPro" id="IPR013655">
    <property type="entry name" value="PAS_fold_3"/>
</dbReference>
<dbReference type="PROSITE" id="PS50113">
    <property type="entry name" value="PAC"/>
    <property type="match status" value="1"/>
</dbReference>
<dbReference type="CDD" id="cd16922">
    <property type="entry name" value="HATPase_EvgS-ArcB-TorS-like"/>
    <property type="match status" value="1"/>
</dbReference>
<dbReference type="InterPro" id="IPR003594">
    <property type="entry name" value="HATPase_dom"/>
</dbReference>
<dbReference type="PROSITE" id="PS50109">
    <property type="entry name" value="HIS_KIN"/>
    <property type="match status" value="1"/>
</dbReference>
<dbReference type="SUPFAM" id="SSF55781">
    <property type="entry name" value="GAF domain-like"/>
    <property type="match status" value="2"/>
</dbReference>
<dbReference type="GO" id="GO:0000155">
    <property type="term" value="F:phosphorelay sensor kinase activity"/>
    <property type="evidence" value="ECO:0007669"/>
    <property type="project" value="InterPro"/>
</dbReference>
<dbReference type="PROSITE" id="PS50110">
    <property type="entry name" value="RESPONSE_REGULATORY"/>
    <property type="match status" value="1"/>
</dbReference>
<dbReference type="PANTHER" id="PTHR43547">
    <property type="entry name" value="TWO-COMPONENT HISTIDINE KINASE"/>
    <property type="match status" value="1"/>
</dbReference>
<dbReference type="NCBIfam" id="TIGR00229">
    <property type="entry name" value="sensory_box"/>
    <property type="match status" value="1"/>
</dbReference>
<dbReference type="Pfam" id="PF13185">
    <property type="entry name" value="GAF_2"/>
    <property type="match status" value="1"/>
</dbReference>
<dbReference type="SMART" id="SM00065">
    <property type="entry name" value="GAF"/>
    <property type="match status" value="2"/>
</dbReference>
<dbReference type="InterPro" id="IPR005467">
    <property type="entry name" value="His_kinase_dom"/>
</dbReference>
<dbReference type="Gene3D" id="3.30.450.40">
    <property type="match status" value="2"/>
</dbReference>
<dbReference type="Proteomes" id="UP000185860">
    <property type="component" value="Unassembled WGS sequence"/>
</dbReference>
<evidence type="ECO:0000256" key="2">
    <source>
        <dbReference type="ARBA" id="ARBA00006402"/>
    </source>
</evidence>
<dbReference type="InterPro" id="IPR001610">
    <property type="entry name" value="PAC"/>
</dbReference>
<dbReference type="Gene3D" id="3.40.50.2300">
    <property type="match status" value="1"/>
</dbReference>
<evidence type="ECO:0000256" key="4">
    <source>
        <dbReference type="ARBA" id="ARBA00022553"/>
    </source>
</evidence>
<evidence type="ECO:0000259" key="12">
    <source>
        <dbReference type="PROSITE" id="PS50110"/>
    </source>
</evidence>
<dbReference type="InterPro" id="IPR001789">
    <property type="entry name" value="Sig_transdc_resp-reg_receiver"/>
</dbReference>
<keyword evidence="10" id="KW-1133">Transmembrane helix</keyword>
<dbReference type="InterPro" id="IPR011006">
    <property type="entry name" value="CheY-like_superfamily"/>
</dbReference>
<dbReference type="Pfam" id="PF01590">
    <property type="entry name" value="GAF"/>
    <property type="match status" value="1"/>
</dbReference>
<dbReference type="SMART" id="SM00387">
    <property type="entry name" value="HATPase_c"/>
    <property type="match status" value="1"/>
</dbReference>
<evidence type="ECO:0000256" key="3">
    <source>
        <dbReference type="ARBA" id="ARBA00012438"/>
    </source>
</evidence>
<dbReference type="EC" id="2.7.13.3" evidence="3"/>
<feature type="domain" description="Response regulatory" evidence="12">
    <location>
        <begin position="815"/>
        <end position="935"/>
    </location>
</feature>
<evidence type="ECO:0000256" key="1">
    <source>
        <dbReference type="ARBA" id="ARBA00000085"/>
    </source>
</evidence>
<keyword evidence="7" id="KW-0902">Two-component regulatory system</keyword>
<keyword evidence="10" id="KW-0472">Membrane</keyword>
<keyword evidence="6" id="KW-0418">Kinase</keyword>
<dbReference type="CDD" id="cd17580">
    <property type="entry name" value="REC_2_DhkD-like"/>
    <property type="match status" value="1"/>
</dbReference>
<dbReference type="Pfam" id="PF00072">
    <property type="entry name" value="Response_reg"/>
    <property type="match status" value="1"/>
</dbReference>
<keyword evidence="4 9" id="KW-0597">Phosphoprotein</keyword>
<evidence type="ECO:0000259" key="14">
    <source>
        <dbReference type="PROSITE" id="PS50113"/>
    </source>
</evidence>
<dbReference type="PANTHER" id="PTHR43547:SF2">
    <property type="entry name" value="HYBRID SIGNAL TRANSDUCTION HISTIDINE KINASE C"/>
    <property type="match status" value="1"/>
</dbReference>
<feature type="domain" description="PAC" evidence="14">
    <location>
        <begin position="312"/>
        <end position="364"/>
    </location>
</feature>
<feature type="transmembrane region" description="Helical" evidence="10">
    <location>
        <begin position="12"/>
        <end position="38"/>
    </location>
</feature>
<dbReference type="FunFam" id="3.30.450.20:FF:000099">
    <property type="entry name" value="Sensory box sensor histidine kinase"/>
    <property type="match status" value="1"/>
</dbReference>
<feature type="domain" description="Histidine kinase" evidence="11">
    <location>
        <begin position="555"/>
        <end position="778"/>
    </location>
</feature>
<dbReference type="InterPro" id="IPR000700">
    <property type="entry name" value="PAS-assoc_C"/>
</dbReference>
<dbReference type="Gene3D" id="3.30.450.20">
    <property type="entry name" value="PAS domain"/>
    <property type="match status" value="1"/>
</dbReference>
<dbReference type="InterPro" id="IPR029016">
    <property type="entry name" value="GAF-like_dom_sf"/>
</dbReference>
<dbReference type="InterPro" id="IPR000014">
    <property type="entry name" value="PAS"/>
</dbReference>
<accession>A0A1U7ILJ7</accession>
<dbReference type="STRING" id="454136.NIES2119_11355"/>
<dbReference type="InterPro" id="IPR036097">
    <property type="entry name" value="HisK_dim/P_sf"/>
</dbReference>
<dbReference type="InterPro" id="IPR036890">
    <property type="entry name" value="HATPase_C_sf"/>
</dbReference>
<dbReference type="Gene3D" id="3.30.565.10">
    <property type="entry name" value="Histidine kinase-like ATPase, C-terminal domain"/>
    <property type="match status" value="1"/>
</dbReference>
<name>A0A1U7ILJ7_9CYAN</name>
<evidence type="ECO:0000313" key="15">
    <source>
        <dbReference type="EMBL" id="OKH38144.1"/>
    </source>
</evidence>
<dbReference type="SUPFAM" id="SSF55874">
    <property type="entry name" value="ATPase domain of HSP90 chaperone/DNA topoisomerase II/histidine kinase"/>
    <property type="match status" value="1"/>
</dbReference>
<comment type="catalytic activity">
    <reaction evidence="1">
        <text>ATP + protein L-histidine = ADP + protein N-phospho-L-histidine.</text>
        <dbReference type="EC" id="2.7.13.3"/>
    </reaction>
</comment>
<dbReference type="InterPro" id="IPR004358">
    <property type="entry name" value="Sig_transdc_His_kin-like_C"/>
</dbReference>
<dbReference type="FunFam" id="3.30.565.10:FF:000010">
    <property type="entry name" value="Sensor histidine kinase RcsC"/>
    <property type="match status" value="1"/>
</dbReference>
<evidence type="ECO:0000259" key="11">
    <source>
        <dbReference type="PROSITE" id="PS50109"/>
    </source>
</evidence>
<dbReference type="Pfam" id="PF08447">
    <property type="entry name" value="PAS_3"/>
    <property type="match status" value="1"/>
</dbReference>
<dbReference type="CDD" id="cd00082">
    <property type="entry name" value="HisKA"/>
    <property type="match status" value="1"/>
</dbReference>
<dbReference type="PRINTS" id="PR00344">
    <property type="entry name" value="BCTRLSENSOR"/>
</dbReference>
<keyword evidence="10" id="KW-0812">Transmembrane</keyword>
<evidence type="ECO:0000259" key="13">
    <source>
        <dbReference type="PROSITE" id="PS50112"/>
    </source>
</evidence>
<dbReference type="CDD" id="cd00130">
    <property type="entry name" value="PAS"/>
    <property type="match status" value="1"/>
</dbReference>